<name>A0A1M4SYY4_9THEO</name>
<dbReference type="OrthoDB" id="283553at2"/>
<accession>A0A1M4SYY4</accession>
<dbReference type="RefSeq" id="WP_073341184.1">
    <property type="nucleotide sequence ID" value="NZ_FQVH01000001.1"/>
</dbReference>
<evidence type="ECO:0000313" key="3">
    <source>
        <dbReference type="EMBL" id="SHE37426.1"/>
    </source>
</evidence>
<dbReference type="InterPro" id="IPR003425">
    <property type="entry name" value="CCB3/YggT"/>
</dbReference>
<keyword evidence="2" id="KW-1133">Transmembrane helix</keyword>
<evidence type="ECO:0000313" key="4">
    <source>
        <dbReference type="Proteomes" id="UP000184088"/>
    </source>
</evidence>
<dbReference type="AlphaFoldDB" id="A0A1M4SYY4"/>
<sequence length="94" mass="11219">MFNWVLYQTVSIFFEVLNWAIIIRVLLSWVRVDYRNPVVRFIYNFTEPILAPFRNMFMRSSIGHGMMVDFSPVIALLVIQYIVRPIVMHLLLLI</sequence>
<dbReference type="PANTHER" id="PTHR33219:SF14">
    <property type="entry name" value="PROTEIN COFACTOR ASSEMBLY OF COMPLEX C SUBUNIT B CCB3, CHLOROPLASTIC-RELATED"/>
    <property type="match status" value="1"/>
</dbReference>
<comment type="similarity">
    <text evidence="1">Belongs to the YggT family.</text>
</comment>
<reference evidence="3 4" key="1">
    <citation type="submission" date="2016-11" db="EMBL/GenBank/DDBJ databases">
        <authorList>
            <person name="Jaros S."/>
            <person name="Januszkiewicz K."/>
            <person name="Wedrychowicz H."/>
        </authorList>
    </citation>
    <scope>NUCLEOTIDE SEQUENCE [LARGE SCALE GENOMIC DNA]</scope>
    <source>
        <strain evidence="3 4">DSM 17918</strain>
    </source>
</reference>
<dbReference type="STRING" id="1121256.SAMN02746089_00168"/>
<proteinExistence type="inferred from homology"/>
<dbReference type="GO" id="GO:0016020">
    <property type="term" value="C:membrane"/>
    <property type="evidence" value="ECO:0007669"/>
    <property type="project" value="InterPro"/>
</dbReference>
<dbReference type="Proteomes" id="UP000184088">
    <property type="component" value="Unassembled WGS sequence"/>
</dbReference>
<protein>
    <submittedName>
        <fullName evidence="3">YggT family protein</fullName>
    </submittedName>
</protein>
<feature type="transmembrane region" description="Helical" evidence="2">
    <location>
        <begin position="62"/>
        <end position="83"/>
    </location>
</feature>
<dbReference type="Pfam" id="PF02325">
    <property type="entry name" value="CCB3_YggT"/>
    <property type="match status" value="1"/>
</dbReference>
<evidence type="ECO:0000256" key="2">
    <source>
        <dbReference type="SAM" id="Phobius"/>
    </source>
</evidence>
<feature type="transmembrane region" description="Helical" evidence="2">
    <location>
        <begin position="6"/>
        <end position="27"/>
    </location>
</feature>
<gene>
    <name evidence="3" type="ORF">SAMN02746089_00168</name>
</gene>
<keyword evidence="2" id="KW-0812">Transmembrane</keyword>
<keyword evidence="2" id="KW-0472">Membrane</keyword>
<organism evidence="3 4">
    <name type="scientific">Caldanaerobius fijiensis DSM 17918</name>
    <dbReference type="NCBI Taxonomy" id="1121256"/>
    <lineage>
        <taxon>Bacteria</taxon>
        <taxon>Bacillati</taxon>
        <taxon>Bacillota</taxon>
        <taxon>Clostridia</taxon>
        <taxon>Thermoanaerobacterales</taxon>
        <taxon>Thermoanaerobacteraceae</taxon>
        <taxon>Caldanaerobius</taxon>
    </lineage>
</organism>
<keyword evidence="4" id="KW-1185">Reference proteome</keyword>
<dbReference type="PANTHER" id="PTHR33219">
    <property type="entry name" value="YLMG HOMOLOG PROTEIN 2, CHLOROPLASTIC"/>
    <property type="match status" value="1"/>
</dbReference>
<dbReference type="EMBL" id="FQVH01000001">
    <property type="protein sequence ID" value="SHE37426.1"/>
    <property type="molecule type" value="Genomic_DNA"/>
</dbReference>
<evidence type="ECO:0000256" key="1">
    <source>
        <dbReference type="ARBA" id="ARBA00010894"/>
    </source>
</evidence>